<dbReference type="Proteomes" id="UP001497623">
    <property type="component" value="Unassembled WGS sequence"/>
</dbReference>
<evidence type="ECO:0000313" key="2">
    <source>
        <dbReference type="EMBL" id="CAL4125383.1"/>
    </source>
</evidence>
<dbReference type="InterPro" id="IPR000618">
    <property type="entry name" value="Insect_cuticle"/>
</dbReference>
<evidence type="ECO:0008006" key="4">
    <source>
        <dbReference type="Google" id="ProtNLM"/>
    </source>
</evidence>
<dbReference type="GO" id="GO:0042302">
    <property type="term" value="F:structural constituent of cuticle"/>
    <property type="evidence" value="ECO:0007669"/>
    <property type="project" value="UniProtKB-UniRule"/>
</dbReference>
<name>A0AAV2RLW6_MEGNR</name>
<keyword evidence="3" id="KW-1185">Reference proteome</keyword>
<keyword evidence="1" id="KW-0193">Cuticle</keyword>
<protein>
    <recommendedName>
        <fullName evidence="4">Larval cuticle protein LCP-17</fullName>
    </recommendedName>
</protein>
<accession>A0AAV2RLW6</accession>
<feature type="non-terminal residue" evidence="2">
    <location>
        <position position="1"/>
    </location>
</feature>
<dbReference type="Pfam" id="PF00379">
    <property type="entry name" value="Chitin_bind_4"/>
    <property type="match status" value="1"/>
</dbReference>
<proteinExistence type="predicted"/>
<evidence type="ECO:0000313" key="3">
    <source>
        <dbReference type="Proteomes" id="UP001497623"/>
    </source>
</evidence>
<evidence type="ECO:0000256" key="1">
    <source>
        <dbReference type="PROSITE-ProRule" id="PRU00497"/>
    </source>
</evidence>
<reference evidence="2 3" key="1">
    <citation type="submission" date="2024-05" db="EMBL/GenBank/DDBJ databases">
        <authorList>
            <person name="Wallberg A."/>
        </authorList>
    </citation>
    <scope>NUCLEOTIDE SEQUENCE [LARGE SCALE GENOMIC DNA]</scope>
</reference>
<gene>
    <name evidence="2" type="ORF">MNOR_LOCUS25084</name>
</gene>
<organism evidence="2 3">
    <name type="scientific">Meganyctiphanes norvegica</name>
    <name type="common">Northern krill</name>
    <name type="synonym">Thysanopoda norvegica</name>
    <dbReference type="NCBI Taxonomy" id="48144"/>
    <lineage>
        <taxon>Eukaryota</taxon>
        <taxon>Metazoa</taxon>
        <taxon>Ecdysozoa</taxon>
        <taxon>Arthropoda</taxon>
        <taxon>Crustacea</taxon>
        <taxon>Multicrustacea</taxon>
        <taxon>Malacostraca</taxon>
        <taxon>Eumalacostraca</taxon>
        <taxon>Eucarida</taxon>
        <taxon>Euphausiacea</taxon>
        <taxon>Euphausiidae</taxon>
        <taxon>Meganyctiphanes</taxon>
    </lineage>
</organism>
<sequence length="161" mass="17898">RWASHTREPTIDTIRLLYHISRTPTMNIALILLVATFAHGRPTEIINSSGENLVDVTRYEVLFPDEDGSHSVDFEADNGISFQLSGTQSEDGGSNMVGSYIYIVDGEVVPLTFVADESGFQPSSSLLPVAPAFPHEIPDWVIKQIEFAEQQKAEQQQYKES</sequence>
<dbReference type="AlphaFoldDB" id="A0AAV2RLW6"/>
<dbReference type="EMBL" id="CAXKWB010023549">
    <property type="protein sequence ID" value="CAL4125383.1"/>
    <property type="molecule type" value="Genomic_DNA"/>
</dbReference>
<comment type="caution">
    <text evidence="2">The sequence shown here is derived from an EMBL/GenBank/DDBJ whole genome shotgun (WGS) entry which is preliminary data.</text>
</comment>
<dbReference type="PROSITE" id="PS51155">
    <property type="entry name" value="CHIT_BIND_RR_2"/>
    <property type="match status" value="1"/>
</dbReference>